<accession>A0ABV2YRH7</accession>
<feature type="region of interest" description="Disordered" evidence="1">
    <location>
        <begin position="1"/>
        <end position="44"/>
    </location>
</feature>
<dbReference type="InterPro" id="IPR007995">
    <property type="entry name" value="DUF742"/>
</dbReference>
<proteinExistence type="predicted"/>
<reference evidence="2 3" key="1">
    <citation type="submission" date="2024-06" db="EMBL/GenBank/DDBJ databases">
        <title>The Natural Products Discovery Center: Release of the First 8490 Sequenced Strains for Exploring Actinobacteria Biosynthetic Diversity.</title>
        <authorList>
            <person name="Kalkreuter E."/>
            <person name="Kautsar S.A."/>
            <person name="Yang D."/>
            <person name="Bader C.D."/>
            <person name="Teijaro C.N."/>
            <person name="Fluegel L."/>
            <person name="Davis C.M."/>
            <person name="Simpson J.R."/>
            <person name="Lauterbach L."/>
            <person name="Steele A.D."/>
            <person name="Gui C."/>
            <person name="Meng S."/>
            <person name="Li G."/>
            <person name="Viehrig K."/>
            <person name="Ye F."/>
            <person name="Su P."/>
            <person name="Kiefer A.F."/>
            <person name="Nichols A."/>
            <person name="Cepeda A.J."/>
            <person name="Yan W."/>
            <person name="Fan B."/>
            <person name="Jiang Y."/>
            <person name="Adhikari A."/>
            <person name="Zheng C.-J."/>
            <person name="Schuster L."/>
            <person name="Cowan T.M."/>
            <person name="Smanski M.J."/>
            <person name="Chevrette M.G."/>
            <person name="De Carvalho L.P.S."/>
            <person name="Shen B."/>
        </authorList>
    </citation>
    <scope>NUCLEOTIDE SEQUENCE [LARGE SCALE GENOMIC DNA]</scope>
    <source>
        <strain evidence="2 3">NPDC038104</strain>
    </source>
</reference>
<comment type="caution">
    <text evidence="2">The sequence shown here is derived from an EMBL/GenBank/DDBJ whole genome shotgun (WGS) entry which is preliminary data.</text>
</comment>
<organism evidence="2 3">
    <name type="scientific">Streptomyces fragilis</name>
    <dbReference type="NCBI Taxonomy" id="67301"/>
    <lineage>
        <taxon>Bacteria</taxon>
        <taxon>Bacillati</taxon>
        <taxon>Actinomycetota</taxon>
        <taxon>Actinomycetes</taxon>
        <taxon>Kitasatosporales</taxon>
        <taxon>Streptomycetaceae</taxon>
        <taxon>Streptomyces</taxon>
    </lineage>
</organism>
<dbReference type="Pfam" id="PF05331">
    <property type="entry name" value="DUF742"/>
    <property type="match status" value="1"/>
</dbReference>
<keyword evidence="3" id="KW-1185">Reference proteome</keyword>
<dbReference type="PANTHER" id="PTHR36221">
    <property type="entry name" value="DUF742 DOMAIN-CONTAINING PROTEIN"/>
    <property type="match status" value="1"/>
</dbReference>
<dbReference type="Proteomes" id="UP001550850">
    <property type="component" value="Unassembled WGS sequence"/>
</dbReference>
<sequence length="139" mass="14477">MSGGPAGGGHTRRGVVRSHTVIPLVEDEPSGEVDRAGVDAEPEPPRLCTDHATLLSLAPAAPRAGLGVQAHRVLALCAPGVVSVAEVAAHLEMPGGVVRVLVTDLVTRGNLLAADPFVPQAQPHEKEFLERILDGLQRL</sequence>
<evidence type="ECO:0000313" key="3">
    <source>
        <dbReference type="Proteomes" id="UP001550850"/>
    </source>
</evidence>
<dbReference type="EMBL" id="JBEZUR010000095">
    <property type="protein sequence ID" value="MEU3558307.1"/>
    <property type="molecule type" value="Genomic_DNA"/>
</dbReference>
<dbReference type="PANTHER" id="PTHR36221:SF1">
    <property type="entry name" value="DUF742 DOMAIN-CONTAINING PROTEIN"/>
    <property type="match status" value="1"/>
</dbReference>
<dbReference type="RefSeq" id="WP_108955898.1">
    <property type="nucleotide sequence ID" value="NZ_BEVZ01000006.1"/>
</dbReference>
<protein>
    <submittedName>
        <fullName evidence="2">DUF742 domain-containing protein</fullName>
    </submittedName>
</protein>
<gene>
    <name evidence="2" type="ORF">AB0E65_29485</name>
</gene>
<evidence type="ECO:0000256" key="1">
    <source>
        <dbReference type="SAM" id="MobiDB-lite"/>
    </source>
</evidence>
<evidence type="ECO:0000313" key="2">
    <source>
        <dbReference type="EMBL" id="MEU3558307.1"/>
    </source>
</evidence>
<name>A0ABV2YRH7_9ACTN</name>